<dbReference type="SUPFAM" id="SSF53474">
    <property type="entry name" value="alpha/beta-Hydrolases"/>
    <property type="match status" value="1"/>
</dbReference>
<keyword evidence="2" id="KW-0456">Lyase</keyword>
<dbReference type="Proteomes" id="UP001159364">
    <property type="component" value="Linkage Group LG04"/>
</dbReference>
<evidence type="ECO:0000256" key="10">
    <source>
        <dbReference type="ARBA" id="ARBA00051977"/>
    </source>
</evidence>
<evidence type="ECO:0000259" key="22">
    <source>
        <dbReference type="Pfam" id="PF12697"/>
    </source>
</evidence>
<comment type="catalytic activity">
    <reaction evidence="7">
        <text>formylthiophene + hydrogen cyanide = (2R)-2-hydroxy-2-(thiophen-2-yl)acetonitrile</text>
        <dbReference type="Rhea" id="RHEA:77455"/>
        <dbReference type="ChEBI" id="CHEBI:18407"/>
        <dbReference type="ChEBI" id="CHEBI:87301"/>
        <dbReference type="ChEBI" id="CHEBI:197332"/>
    </reaction>
</comment>
<accession>A0AAV8TPY0</accession>
<dbReference type="Gene3D" id="3.40.50.1820">
    <property type="entry name" value="alpha/beta hydrolase"/>
    <property type="match status" value="1"/>
</dbReference>
<dbReference type="AlphaFoldDB" id="A0AAV8TPY0"/>
<comment type="catalytic activity">
    <reaction evidence="8">
        <text>butan-2-one + hydrogen cyanide = 2-hydroxy-2-methylbutanenitrile</text>
        <dbReference type="Rhea" id="RHEA:77467"/>
        <dbReference type="ChEBI" id="CHEBI:18407"/>
        <dbReference type="ChEBI" id="CHEBI:28398"/>
        <dbReference type="ChEBI" id="CHEBI:60954"/>
    </reaction>
    <physiologicalReaction direction="right-to-left" evidence="8">
        <dbReference type="Rhea" id="RHEA:77469"/>
    </physiologicalReaction>
</comment>
<evidence type="ECO:0000313" key="23">
    <source>
        <dbReference type="EMBL" id="KAJ8769027.1"/>
    </source>
</evidence>
<evidence type="ECO:0000256" key="9">
    <source>
        <dbReference type="ARBA" id="ARBA00051735"/>
    </source>
</evidence>
<evidence type="ECO:0000256" key="2">
    <source>
        <dbReference type="ARBA" id="ARBA00023239"/>
    </source>
</evidence>
<evidence type="ECO:0000256" key="14">
    <source>
        <dbReference type="ARBA" id="ARBA00052609"/>
    </source>
</evidence>
<gene>
    <name evidence="23" type="ORF">K2173_024023</name>
</gene>
<keyword evidence="1" id="KW-0378">Hydrolase</keyword>
<comment type="catalytic activity">
    <reaction evidence="10">
        <text>acrolein + hydrogen cyanide = (2S)-2-hydroxybut-3-enenitrile</text>
        <dbReference type="Rhea" id="RHEA:77411"/>
        <dbReference type="ChEBI" id="CHEBI:15368"/>
        <dbReference type="ChEBI" id="CHEBI:18407"/>
        <dbReference type="ChEBI" id="CHEBI:197356"/>
    </reaction>
</comment>
<evidence type="ECO:0000256" key="12">
    <source>
        <dbReference type="ARBA" id="ARBA00052511"/>
    </source>
</evidence>
<evidence type="ECO:0000256" key="1">
    <source>
        <dbReference type="ARBA" id="ARBA00022801"/>
    </source>
</evidence>
<comment type="catalytic activity">
    <reaction evidence="3">
        <text>4-methoxybenzaldehyde + hydrogen cyanide = (2S)-2-hydroxy-2-(4-methoxyphenyl)acetonitrile</text>
        <dbReference type="Rhea" id="RHEA:77447"/>
        <dbReference type="ChEBI" id="CHEBI:18407"/>
        <dbReference type="ChEBI" id="CHEBI:28235"/>
        <dbReference type="ChEBI" id="CHEBI:197328"/>
    </reaction>
</comment>
<evidence type="ECO:0000256" key="13">
    <source>
        <dbReference type="ARBA" id="ARBA00052600"/>
    </source>
</evidence>
<comment type="caution">
    <text evidence="23">The sequence shown here is derived from an EMBL/GenBank/DDBJ whole genome shotgun (WGS) entry which is preliminary data.</text>
</comment>
<evidence type="ECO:0000256" key="16">
    <source>
        <dbReference type="ARBA" id="ARBA00060885"/>
    </source>
</evidence>
<dbReference type="GO" id="GO:0080031">
    <property type="term" value="F:methyl salicylate esterase activity"/>
    <property type="evidence" value="ECO:0007669"/>
    <property type="project" value="TreeGrafter"/>
</dbReference>
<comment type="catalytic activity">
    <reaction evidence="14">
        <text>cyclohexanecarbaldehyde + hydrogen cyanide = (2S)-2-cyclohexyl-2-hydroxyacetonitrile</text>
        <dbReference type="Rhea" id="RHEA:77423"/>
        <dbReference type="ChEBI" id="CHEBI:18407"/>
        <dbReference type="ChEBI" id="CHEBI:197359"/>
        <dbReference type="ChEBI" id="CHEBI:197360"/>
    </reaction>
</comment>
<evidence type="ECO:0000256" key="18">
    <source>
        <dbReference type="ARBA" id="ARBA00069221"/>
    </source>
</evidence>
<dbReference type="EMBL" id="JAIWQS010000004">
    <property type="protein sequence ID" value="KAJ8769027.1"/>
    <property type="molecule type" value="Genomic_DNA"/>
</dbReference>
<dbReference type="FunFam" id="3.40.50.1820:FF:000051">
    <property type="entry name" value="(S)-hydroxynitrile lyase"/>
    <property type="match status" value="1"/>
</dbReference>
<comment type="catalytic activity">
    <reaction evidence="13">
        <text>2,2-dimethylpropanal + hydrogen cyanide = (2S)-2-hydroxy-3,3-dimethylbutanenitrile</text>
        <dbReference type="Rhea" id="RHEA:77407"/>
        <dbReference type="ChEBI" id="CHEBI:18407"/>
        <dbReference type="ChEBI" id="CHEBI:141557"/>
        <dbReference type="ChEBI" id="CHEBI:197355"/>
    </reaction>
</comment>
<evidence type="ECO:0000313" key="24">
    <source>
        <dbReference type="Proteomes" id="UP001159364"/>
    </source>
</evidence>
<comment type="catalytic activity">
    <reaction evidence="11">
        <text>2-methylpropanal + hydrogen cyanide = (2S)-2-hydroxy-3-methylbutanenitrile</text>
        <dbReference type="Rhea" id="RHEA:77403"/>
        <dbReference type="ChEBI" id="CHEBI:18407"/>
        <dbReference type="ChEBI" id="CHEBI:48943"/>
        <dbReference type="ChEBI" id="CHEBI:197354"/>
    </reaction>
</comment>
<dbReference type="GO" id="GO:0080032">
    <property type="term" value="F:methyl jasmonate esterase activity"/>
    <property type="evidence" value="ECO:0007669"/>
    <property type="project" value="TreeGrafter"/>
</dbReference>
<keyword evidence="24" id="KW-1185">Reference proteome</keyword>
<dbReference type="GO" id="GO:0080030">
    <property type="term" value="F:methyl indole-3-acetate esterase activity"/>
    <property type="evidence" value="ECO:0007669"/>
    <property type="project" value="TreeGrafter"/>
</dbReference>
<comment type="catalytic activity">
    <reaction evidence="6">
        <text>benzaldehyde + hydrogen cyanide = (S)-mandelonitrile</text>
        <dbReference type="Rhea" id="RHEA:77427"/>
        <dbReference type="ChEBI" id="CHEBI:17169"/>
        <dbReference type="ChEBI" id="CHEBI:18407"/>
        <dbReference type="ChEBI" id="CHEBI:36941"/>
    </reaction>
</comment>
<comment type="similarity">
    <text evidence="16">Belongs to the AB hydrolase superfamily. Hydroxynitrile lyase family.</text>
</comment>
<dbReference type="InterPro" id="IPR000073">
    <property type="entry name" value="AB_hydrolase_1"/>
</dbReference>
<dbReference type="GO" id="GO:0047606">
    <property type="term" value="F:(S)-hydroxynitrile lyase activity"/>
    <property type="evidence" value="ECO:0007669"/>
    <property type="project" value="UniProtKB-EC"/>
</dbReference>
<dbReference type="InterPro" id="IPR029058">
    <property type="entry name" value="AB_hydrolase_fold"/>
</dbReference>
<comment type="catalytic activity">
    <reaction evidence="9">
        <text>a disubstituted aliphatic (S)-hydroxynitrile = a ketone + hydrogen cyanide</text>
        <dbReference type="Rhea" id="RHEA:56592"/>
        <dbReference type="ChEBI" id="CHEBI:17087"/>
        <dbReference type="ChEBI" id="CHEBI:18407"/>
        <dbReference type="ChEBI" id="CHEBI:140597"/>
        <dbReference type="EC" id="4.1.2.47"/>
    </reaction>
</comment>
<name>A0AAV8TPY0_9ROSI</name>
<evidence type="ECO:0000256" key="6">
    <source>
        <dbReference type="ARBA" id="ARBA00050358"/>
    </source>
</evidence>
<feature type="domain" description="AB hydrolase-1" evidence="22">
    <location>
        <begin position="12"/>
        <end position="256"/>
    </location>
</feature>
<dbReference type="PANTHER" id="PTHR10992">
    <property type="entry name" value="METHYLESTERASE FAMILY MEMBER"/>
    <property type="match status" value="1"/>
</dbReference>
<proteinExistence type="inferred from homology"/>
<comment type="catalytic activity">
    <reaction evidence="5">
        <text>2-hydroxy-2-methylpropanenitrile = acetone + hydrogen cyanide</text>
        <dbReference type="Rhea" id="RHEA:11932"/>
        <dbReference type="ChEBI" id="CHEBI:15347"/>
        <dbReference type="ChEBI" id="CHEBI:15348"/>
        <dbReference type="ChEBI" id="CHEBI:18407"/>
    </reaction>
    <physiologicalReaction direction="left-to-right" evidence="5">
        <dbReference type="Rhea" id="RHEA:11933"/>
    </physiologicalReaction>
</comment>
<reference evidence="23 24" key="1">
    <citation type="submission" date="2021-09" db="EMBL/GenBank/DDBJ databases">
        <title>Genomic insights and catalytic innovation underlie evolution of tropane alkaloids biosynthesis.</title>
        <authorList>
            <person name="Wang Y.-J."/>
            <person name="Tian T."/>
            <person name="Huang J.-P."/>
            <person name="Huang S.-X."/>
        </authorList>
    </citation>
    <scope>NUCLEOTIDE SEQUENCE [LARGE SCALE GENOMIC DNA]</scope>
    <source>
        <strain evidence="23">KIB-2018</strain>
        <tissue evidence="23">Leaf</tissue>
    </source>
</reference>
<dbReference type="EC" id="4.1.2.47" evidence="17"/>
<comment type="catalytic activity">
    <reaction evidence="15">
        <text>an aromatic (S)-hydroxynitrile = an aromatic aldehyde + hydrogen cyanide</text>
        <dbReference type="Rhea" id="RHEA:54660"/>
        <dbReference type="ChEBI" id="CHEBI:18407"/>
        <dbReference type="ChEBI" id="CHEBI:33855"/>
        <dbReference type="ChEBI" id="CHEBI:138306"/>
        <dbReference type="EC" id="4.1.2.47"/>
    </reaction>
</comment>
<dbReference type="InterPro" id="IPR045889">
    <property type="entry name" value="MES/HNL"/>
</dbReference>
<comment type="catalytic activity">
    <reaction evidence="12">
        <text>3-formylthiophene + hydrogen cyanide = (2S)-2-hydroxy-2-(thiophen-3-yl)acetonitrile</text>
        <dbReference type="Rhea" id="RHEA:77459"/>
        <dbReference type="ChEBI" id="CHEBI:18407"/>
        <dbReference type="ChEBI" id="CHEBI:87611"/>
        <dbReference type="ChEBI" id="CHEBI:197333"/>
    </reaction>
</comment>
<evidence type="ECO:0000256" key="5">
    <source>
        <dbReference type="ARBA" id="ARBA00050262"/>
    </source>
</evidence>
<evidence type="ECO:0000256" key="3">
    <source>
        <dbReference type="ARBA" id="ARBA00050104"/>
    </source>
</evidence>
<sequence length="265" mass="30090">MEDFVGCQKKHLVLIHGAGHGAWCWYKVKPLLESSGHRVTTLDLAGAGISPKSIEEVYSFSEYTQPLLDFLSSSVQPNEKVTLVGHSLGGMNISLAMEKFPEKIDVAVFLTAYMPDTKNQPSYVFEEYDRRVPDVDWLDTKFYPYGPSELQLEAFLLGPKYLSLKLYQLSPVEDLALAMSLVRPSSLFVHDLSKSKKITEERYGSVKRAFILSSEDKALPKEFQLWMIENSPVDEVMELKGIDHMAMLSQPQEVARYLLKIARKY</sequence>
<dbReference type="PANTHER" id="PTHR10992:SF1083">
    <property type="entry name" value="METHYLESTERASE 1"/>
    <property type="match status" value="1"/>
</dbReference>
<organism evidence="23 24">
    <name type="scientific">Erythroxylum novogranatense</name>
    <dbReference type="NCBI Taxonomy" id="1862640"/>
    <lineage>
        <taxon>Eukaryota</taxon>
        <taxon>Viridiplantae</taxon>
        <taxon>Streptophyta</taxon>
        <taxon>Embryophyta</taxon>
        <taxon>Tracheophyta</taxon>
        <taxon>Spermatophyta</taxon>
        <taxon>Magnoliopsida</taxon>
        <taxon>eudicotyledons</taxon>
        <taxon>Gunneridae</taxon>
        <taxon>Pentapetalae</taxon>
        <taxon>rosids</taxon>
        <taxon>fabids</taxon>
        <taxon>Malpighiales</taxon>
        <taxon>Erythroxylaceae</taxon>
        <taxon>Erythroxylum</taxon>
    </lineage>
</organism>
<dbReference type="GO" id="GO:0009696">
    <property type="term" value="P:salicylic acid metabolic process"/>
    <property type="evidence" value="ECO:0007669"/>
    <property type="project" value="TreeGrafter"/>
</dbReference>
<protein>
    <recommendedName>
        <fullName evidence="18">(S)-hydroxynitrile lyase</fullName>
        <ecNumber evidence="17">4.1.2.47</ecNumber>
    </recommendedName>
    <alternativeName>
        <fullName evidence="19">2-hydroxy-2-methylpropanenitrile lyase</fullName>
    </alternativeName>
    <alternativeName>
        <fullName evidence="20">Acetone cyanohydrin lyase</fullName>
    </alternativeName>
    <alternativeName>
        <fullName evidence="21">Hydroxynitrile lyase</fullName>
    </alternativeName>
</protein>
<evidence type="ECO:0000256" key="19">
    <source>
        <dbReference type="ARBA" id="ARBA00076040"/>
    </source>
</evidence>
<evidence type="ECO:0000256" key="7">
    <source>
        <dbReference type="ARBA" id="ARBA00050608"/>
    </source>
</evidence>
<evidence type="ECO:0000256" key="15">
    <source>
        <dbReference type="ARBA" id="ARBA00052826"/>
    </source>
</evidence>
<evidence type="ECO:0000256" key="20">
    <source>
        <dbReference type="ARBA" id="ARBA00078291"/>
    </source>
</evidence>
<dbReference type="GO" id="GO:0009694">
    <property type="term" value="P:jasmonic acid metabolic process"/>
    <property type="evidence" value="ECO:0007669"/>
    <property type="project" value="TreeGrafter"/>
</dbReference>
<evidence type="ECO:0000256" key="21">
    <source>
        <dbReference type="ARBA" id="ARBA00079794"/>
    </source>
</evidence>
<comment type="catalytic activity">
    <reaction evidence="4">
        <text>a monosubstituted aliphatic (S)-hydroxynitrile = an aldehyde + hydrogen cyanide</text>
        <dbReference type="Rhea" id="RHEA:56588"/>
        <dbReference type="ChEBI" id="CHEBI:17478"/>
        <dbReference type="ChEBI" id="CHEBI:18407"/>
        <dbReference type="ChEBI" id="CHEBI:140596"/>
        <dbReference type="EC" id="4.1.2.47"/>
    </reaction>
</comment>
<evidence type="ECO:0000256" key="11">
    <source>
        <dbReference type="ARBA" id="ARBA00052033"/>
    </source>
</evidence>
<evidence type="ECO:0000256" key="8">
    <source>
        <dbReference type="ARBA" id="ARBA00051647"/>
    </source>
</evidence>
<evidence type="ECO:0000256" key="17">
    <source>
        <dbReference type="ARBA" id="ARBA00066572"/>
    </source>
</evidence>
<evidence type="ECO:0000256" key="4">
    <source>
        <dbReference type="ARBA" id="ARBA00050241"/>
    </source>
</evidence>
<dbReference type="Pfam" id="PF12697">
    <property type="entry name" value="Abhydrolase_6"/>
    <property type="match status" value="1"/>
</dbReference>